<dbReference type="Pfam" id="PF01610">
    <property type="entry name" value="DDE_Tnp_ISL3"/>
    <property type="match status" value="1"/>
</dbReference>
<dbReference type="PANTHER" id="PTHR33498">
    <property type="entry name" value="TRANSPOSASE FOR INSERTION SEQUENCE ELEMENT IS1557"/>
    <property type="match status" value="1"/>
</dbReference>
<dbReference type="PANTHER" id="PTHR33498:SF1">
    <property type="entry name" value="TRANSPOSASE FOR INSERTION SEQUENCE ELEMENT IS1557"/>
    <property type="match status" value="1"/>
</dbReference>
<comment type="caution">
    <text evidence="2">The sequence shown here is derived from an EMBL/GenBank/DDBJ whole genome shotgun (WGS) entry which is preliminary data.</text>
</comment>
<dbReference type="EMBL" id="JBHTIS010000498">
    <property type="protein sequence ID" value="MFD1046041.1"/>
    <property type="molecule type" value="Genomic_DNA"/>
</dbReference>
<reference evidence="3" key="1">
    <citation type="journal article" date="2019" name="Int. J. Syst. Evol. Microbiol.">
        <title>The Global Catalogue of Microorganisms (GCM) 10K type strain sequencing project: providing services to taxonomists for standard genome sequencing and annotation.</title>
        <authorList>
            <consortium name="The Broad Institute Genomics Platform"/>
            <consortium name="The Broad Institute Genome Sequencing Center for Infectious Disease"/>
            <person name="Wu L."/>
            <person name="Ma J."/>
        </authorList>
    </citation>
    <scope>NUCLEOTIDE SEQUENCE [LARGE SCALE GENOMIC DNA]</scope>
    <source>
        <strain evidence="3">JCM 31486</strain>
    </source>
</reference>
<protein>
    <submittedName>
        <fullName evidence="2">Transposase</fullName>
    </submittedName>
</protein>
<evidence type="ECO:0000313" key="2">
    <source>
        <dbReference type="EMBL" id="MFD1046041.1"/>
    </source>
</evidence>
<sequence length="106" mass="12239">DFALRRGHHYGTLLVDIESHRPVEVFTDRTAQTLAEWLRAHPGVQIICRDWARAYVDDAYDGAPDAIQVADRWHIWNNLAEAVERTVARHRDSLTAAPDRPDRQQQ</sequence>
<feature type="non-terminal residue" evidence="2">
    <location>
        <position position="1"/>
    </location>
</feature>
<evidence type="ECO:0000313" key="3">
    <source>
        <dbReference type="Proteomes" id="UP001597045"/>
    </source>
</evidence>
<evidence type="ECO:0000259" key="1">
    <source>
        <dbReference type="Pfam" id="PF01610"/>
    </source>
</evidence>
<accession>A0ABW3M5Y4</accession>
<feature type="domain" description="Transposase IS204/IS1001/IS1096/IS1165 DDE" evidence="1">
    <location>
        <begin position="1"/>
        <end position="96"/>
    </location>
</feature>
<proteinExistence type="predicted"/>
<organism evidence="2 3">
    <name type="scientific">Kibdelosporangium lantanae</name>
    <dbReference type="NCBI Taxonomy" id="1497396"/>
    <lineage>
        <taxon>Bacteria</taxon>
        <taxon>Bacillati</taxon>
        <taxon>Actinomycetota</taxon>
        <taxon>Actinomycetes</taxon>
        <taxon>Pseudonocardiales</taxon>
        <taxon>Pseudonocardiaceae</taxon>
        <taxon>Kibdelosporangium</taxon>
    </lineage>
</organism>
<dbReference type="Proteomes" id="UP001597045">
    <property type="component" value="Unassembled WGS sequence"/>
</dbReference>
<name>A0ABW3M5Y4_9PSEU</name>
<keyword evidence="3" id="KW-1185">Reference proteome</keyword>
<dbReference type="InterPro" id="IPR047951">
    <property type="entry name" value="Transpos_ISL3"/>
</dbReference>
<dbReference type="InterPro" id="IPR002560">
    <property type="entry name" value="Transposase_DDE"/>
</dbReference>
<gene>
    <name evidence="2" type="ORF">ACFQ1S_10935</name>
</gene>